<keyword evidence="3" id="KW-1185">Reference proteome</keyword>
<reference evidence="2 3" key="1">
    <citation type="journal article" date="2020" name="Mol. Plant">
        <title>The Chromosome-Based Rubber Tree Genome Provides New Insights into Spurge Genome Evolution and Rubber Biosynthesis.</title>
        <authorList>
            <person name="Liu J."/>
            <person name="Shi C."/>
            <person name="Shi C.C."/>
            <person name="Li W."/>
            <person name="Zhang Q.J."/>
            <person name="Zhang Y."/>
            <person name="Li K."/>
            <person name="Lu H.F."/>
            <person name="Shi C."/>
            <person name="Zhu S.T."/>
            <person name="Xiao Z.Y."/>
            <person name="Nan H."/>
            <person name="Yue Y."/>
            <person name="Zhu X.G."/>
            <person name="Wu Y."/>
            <person name="Hong X.N."/>
            <person name="Fan G.Y."/>
            <person name="Tong Y."/>
            <person name="Zhang D."/>
            <person name="Mao C.L."/>
            <person name="Liu Y.L."/>
            <person name="Hao S.J."/>
            <person name="Liu W.Q."/>
            <person name="Lv M.Q."/>
            <person name="Zhang H.B."/>
            <person name="Liu Y."/>
            <person name="Hu-Tang G.R."/>
            <person name="Wang J.P."/>
            <person name="Wang J.H."/>
            <person name="Sun Y.H."/>
            <person name="Ni S.B."/>
            <person name="Chen W.B."/>
            <person name="Zhang X.C."/>
            <person name="Jiao Y.N."/>
            <person name="Eichler E.E."/>
            <person name="Li G.H."/>
            <person name="Liu X."/>
            <person name="Gao L.Z."/>
        </authorList>
    </citation>
    <scope>NUCLEOTIDE SEQUENCE [LARGE SCALE GENOMIC DNA]</scope>
    <source>
        <strain evidence="3">cv. GT1</strain>
        <tissue evidence="2">Leaf</tissue>
    </source>
</reference>
<sequence>MSPHLPRSTPEKYLMLSMDCAFTQTPISPGKLTLKSQLQIVVLPKESAEMPASGRDQTVYEWKGSVDGDGNRQLTDILRKTRGAMECIGHHMVRRNSTVEKDSTDNESDALSSDQA</sequence>
<comment type="caution">
    <text evidence="2">The sequence shown here is derived from an EMBL/GenBank/DDBJ whole genome shotgun (WGS) entry which is preliminary data.</text>
</comment>
<feature type="region of interest" description="Disordered" evidence="1">
    <location>
        <begin position="93"/>
        <end position="116"/>
    </location>
</feature>
<gene>
    <name evidence="2" type="ORF">GH714_005099</name>
</gene>
<proteinExistence type="predicted"/>
<evidence type="ECO:0000256" key="1">
    <source>
        <dbReference type="SAM" id="MobiDB-lite"/>
    </source>
</evidence>
<evidence type="ECO:0000313" key="3">
    <source>
        <dbReference type="Proteomes" id="UP000467840"/>
    </source>
</evidence>
<protein>
    <submittedName>
        <fullName evidence="2">Uncharacterized protein</fullName>
    </submittedName>
</protein>
<evidence type="ECO:0000313" key="2">
    <source>
        <dbReference type="EMBL" id="KAF2309787.1"/>
    </source>
</evidence>
<accession>A0A6A6MA85</accession>
<dbReference type="EMBL" id="JAAGAX010000006">
    <property type="protein sequence ID" value="KAF2309787.1"/>
    <property type="molecule type" value="Genomic_DNA"/>
</dbReference>
<organism evidence="2 3">
    <name type="scientific">Hevea brasiliensis</name>
    <name type="common">Para rubber tree</name>
    <name type="synonym">Siphonia brasiliensis</name>
    <dbReference type="NCBI Taxonomy" id="3981"/>
    <lineage>
        <taxon>Eukaryota</taxon>
        <taxon>Viridiplantae</taxon>
        <taxon>Streptophyta</taxon>
        <taxon>Embryophyta</taxon>
        <taxon>Tracheophyta</taxon>
        <taxon>Spermatophyta</taxon>
        <taxon>Magnoliopsida</taxon>
        <taxon>eudicotyledons</taxon>
        <taxon>Gunneridae</taxon>
        <taxon>Pentapetalae</taxon>
        <taxon>rosids</taxon>
        <taxon>fabids</taxon>
        <taxon>Malpighiales</taxon>
        <taxon>Euphorbiaceae</taxon>
        <taxon>Crotonoideae</taxon>
        <taxon>Micrandreae</taxon>
        <taxon>Hevea</taxon>
    </lineage>
</organism>
<name>A0A6A6MA85_HEVBR</name>
<dbReference type="AlphaFoldDB" id="A0A6A6MA85"/>
<dbReference type="Proteomes" id="UP000467840">
    <property type="component" value="Chromosome 14"/>
</dbReference>